<keyword evidence="4" id="KW-0410">Iron transport</keyword>
<keyword evidence="7 11" id="KW-0798">TonB box</keyword>
<dbReference type="Gene3D" id="2.170.130.10">
    <property type="entry name" value="TonB-dependent receptor, plug domain"/>
    <property type="match status" value="1"/>
</dbReference>
<evidence type="ECO:0000259" key="13">
    <source>
        <dbReference type="SMART" id="SM00965"/>
    </source>
</evidence>
<comment type="caution">
    <text evidence="14">The sequence shown here is derived from an EMBL/GenBank/DDBJ whole genome shotgun (WGS) entry which is preliminary data.</text>
</comment>
<evidence type="ECO:0000256" key="11">
    <source>
        <dbReference type="RuleBase" id="RU003357"/>
    </source>
</evidence>
<dbReference type="PROSITE" id="PS52016">
    <property type="entry name" value="TONB_DEPENDENT_REC_3"/>
    <property type="match status" value="1"/>
</dbReference>
<dbReference type="InterPro" id="IPR037066">
    <property type="entry name" value="Plug_dom_sf"/>
</dbReference>
<keyword evidence="14" id="KW-0675">Receptor</keyword>
<keyword evidence="5 10" id="KW-0812">Transmembrane</keyword>
<keyword evidence="6" id="KW-0408">Iron</keyword>
<dbReference type="Gene3D" id="2.40.170.20">
    <property type="entry name" value="TonB-dependent receptor, beta-barrel domain"/>
    <property type="match status" value="1"/>
</dbReference>
<dbReference type="Pfam" id="PF00593">
    <property type="entry name" value="TonB_dep_Rec_b-barrel"/>
    <property type="match status" value="1"/>
</dbReference>
<keyword evidence="3 10" id="KW-1134">Transmembrane beta strand</keyword>
<dbReference type="RefSeq" id="WP_377320817.1">
    <property type="nucleotide sequence ID" value="NZ_JBHSNF010000003.1"/>
</dbReference>
<dbReference type="SUPFAM" id="SSF56935">
    <property type="entry name" value="Porins"/>
    <property type="match status" value="1"/>
</dbReference>
<feature type="region of interest" description="Disordered" evidence="12">
    <location>
        <begin position="91"/>
        <end position="118"/>
    </location>
</feature>
<reference evidence="15" key="1">
    <citation type="journal article" date="2019" name="Int. J. Syst. Evol. Microbiol.">
        <title>The Global Catalogue of Microorganisms (GCM) 10K type strain sequencing project: providing services to taxonomists for standard genome sequencing and annotation.</title>
        <authorList>
            <consortium name="The Broad Institute Genomics Platform"/>
            <consortium name="The Broad Institute Genome Sequencing Center for Infectious Disease"/>
            <person name="Wu L."/>
            <person name="Ma J."/>
        </authorList>
    </citation>
    <scope>NUCLEOTIDE SEQUENCE [LARGE SCALE GENOMIC DNA]</scope>
    <source>
        <strain evidence="15">CGMCC 1.16619</strain>
    </source>
</reference>
<dbReference type="InterPro" id="IPR012910">
    <property type="entry name" value="Plug_dom"/>
</dbReference>
<dbReference type="EMBL" id="JBHSNF010000003">
    <property type="protein sequence ID" value="MFC5526779.1"/>
    <property type="molecule type" value="Genomic_DNA"/>
</dbReference>
<evidence type="ECO:0000313" key="15">
    <source>
        <dbReference type="Proteomes" id="UP001596114"/>
    </source>
</evidence>
<evidence type="ECO:0000256" key="4">
    <source>
        <dbReference type="ARBA" id="ARBA00022496"/>
    </source>
</evidence>
<evidence type="ECO:0000256" key="2">
    <source>
        <dbReference type="ARBA" id="ARBA00022448"/>
    </source>
</evidence>
<dbReference type="PANTHER" id="PTHR47234:SF3">
    <property type="entry name" value="SECRETIN_TONB SHORT N-TERMINAL DOMAIN-CONTAINING PROTEIN"/>
    <property type="match status" value="1"/>
</dbReference>
<dbReference type="Gene3D" id="3.55.50.30">
    <property type="match status" value="1"/>
</dbReference>
<comment type="subcellular location">
    <subcellularLocation>
        <location evidence="1 10">Cell outer membrane</location>
        <topology evidence="1 10">Multi-pass membrane protein</topology>
    </subcellularLocation>
</comment>
<evidence type="ECO:0000256" key="8">
    <source>
        <dbReference type="ARBA" id="ARBA00023136"/>
    </source>
</evidence>
<comment type="similarity">
    <text evidence="10 11">Belongs to the TonB-dependent receptor family.</text>
</comment>
<keyword evidence="2 10" id="KW-0813">Transport</keyword>
<evidence type="ECO:0000313" key="14">
    <source>
        <dbReference type="EMBL" id="MFC5526779.1"/>
    </source>
</evidence>
<dbReference type="Pfam" id="PF07660">
    <property type="entry name" value="STN"/>
    <property type="match status" value="1"/>
</dbReference>
<feature type="domain" description="Secretin/TonB short N-terminal" evidence="13">
    <location>
        <begin position="44"/>
        <end position="95"/>
    </location>
</feature>
<dbReference type="Proteomes" id="UP001596114">
    <property type="component" value="Unassembled WGS sequence"/>
</dbReference>
<dbReference type="InterPro" id="IPR036942">
    <property type="entry name" value="Beta-barrel_TonB_sf"/>
</dbReference>
<dbReference type="PANTHER" id="PTHR47234">
    <property type="match status" value="1"/>
</dbReference>
<evidence type="ECO:0000256" key="5">
    <source>
        <dbReference type="ARBA" id="ARBA00022692"/>
    </source>
</evidence>
<evidence type="ECO:0000256" key="6">
    <source>
        <dbReference type="ARBA" id="ARBA00023004"/>
    </source>
</evidence>
<dbReference type="InterPro" id="IPR039426">
    <property type="entry name" value="TonB-dep_rcpt-like"/>
</dbReference>
<evidence type="ECO:0000256" key="1">
    <source>
        <dbReference type="ARBA" id="ARBA00004571"/>
    </source>
</evidence>
<evidence type="ECO:0000256" key="9">
    <source>
        <dbReference type="ARBA" id="ARBA00023237"/>
    </source>
</evidence>
<dbReference type="InterPro" id="IPR011662">
    <property type="entry name" value="Secretin/TonB_short_N"/>
</dbReference>
<evidence type="ECO:0000256" key="7">
    <source>
        <dbReference type="ARBA" id="ARBA00023077"/>
    </source>
</evidence>
<evidence type="ECO:0000256" key="10">
    <source>
        <dbReference type="PROSITE-ProRule" id="PRU01360"/>
    </source>
</evidence>
<keyword evidence="8 10" id="KW-0472">Membrane</keyword>
<protein>
    <submittedName>
        <fullName evidence="14">TonB-dependent receptor domain-containing protein</fullName>
    </submittedName>
</protein>
<organism evidence="14 15">
    <name type="scientific">Rhodanobacter ginsengisoli</name>
    <dbReference type="NCBI Taxonomy" id="418646"/>
    <lineage>
        <taxon>Bacteria</taxon>
        <taxon>Pseudomonadati</taxon>
        <taxon>Pseudomonadota</taxon>
        <taxon>Gammaproteobacteria</taxon>
        <taxon>Lysobacterales</taxon>
        <taxon>Rhodanobacteraceae</taxon>
        <taxon>Rhodanobacter</taxon>
    </lineage>
</organism>
<gene>
    <name evidence="14" type="ORF">ACFPPA_13640</name>
</gene>
<feature type="region of interest" description="Disordered" evidence="12">
    <location>
        <begin position="170"/>
        <end position="198"/>
    </location>
</feature>
<dbReference type="SMART" id="SM00965">
    <property type="entry name" value="STN"/>
    <property type="match status" value="1"/>
</dbReference>
<evidence type="ECO:0000256" key="3">
    <source>
        <dbReference type="ARBA" id="ARBA00022452"/>
    </source>
</evidence>
<name>A0ABW0QVA4_9GAMM</name>
<keyword evidence="4" id="KW-0406">Ion transport</keyword>
<dbReference type="Pfam" id="PF07715">
    <property type="entry name" value="Plug"/>
    <property type="match status" value="1"/>
</dbReference>
<proteinExistence type="inferred from homology"/>
<keyword evidence="9 10" id="KW-0998">Cell outer membrane</keyword>
<keyword evidence="15" id="KW-1185">Reference proteome</keyword>
<accession>A0ABW0QVA4</accession>
<sequence length="855" mass="90834">MALYATVPMAQAQTAVASESVRQYDISAGPLSTALSAWGAQSDRQLVFAPDLVAGKQGQGISGRYGAEQALTHLLAGTGLAWERVSGQTYTLKRASPPPGVDRKRASKPKAPSSGAALDVKKLSTVTVTGTRIRGGTTPSPVITIGSEKIQQEGFTDLGEVIRSVPQNFSGGQNPGVSLGAAQGSPSNQDITGGSGMNLRGLGPDATLTLLNGHRMSYGGFAQAVDISAIPVEAVERLEIVPDGASAVYGSDAVGGVANVILKPDFDGVTVGARYGGATEGGLITRGFTTTAGTTWATGGLIAAGEKTSNDPIYSDERDYTRSMYRPSTLWQGSSLRSGLFSLHQSLGEAVELHLDALGNDRSSHTVLAYPSVYYPYDVKTKTSLLAPSLEVWLPGDWTLTLSVAVGKERNSIAQPTVSRADGAITSNGLSAYTNKSQTYEIGAEGPLFTLPGGDARLATGAGYRYNHFLNASISRNRINADGGQSSRFAYAELSLPLIGAEQHIDGIERLALTGAVRTEDGDYGRVTTPKLGVIYSPSADFSLKASWGKSFKAPTLLQRYMSQNAIYYPAATFGGGYPADATALWLSGGNANLRPERARTWSASLAFHPEAVPQLEAELTWFDIDYTERVLQPITTYNVFGNPIYTDFVHYDPAEAVLNEAVANASNFYNYVGTPFDPSKVVAIVDGRYVNASRQKIKGADLTGSYRFDVGAGKLAFRGSISWLESTQSLTAAQDPYDLAGTLFNPARINSRIGAVWQQGGFTASLFGNYKSGVTDAKEGSKGASFTTFDATLRYDTGARDDAWSNLALELSAQNLLDRAPPLYTPISWTYAPYDPANYSAVGRYLSLSVSKHF</sequence>
<evidence type="ECO:0000256" key="12">
    <source>
        <dbReference type="SAM" id="MobiDB-lite"/>
    </source>
</evidence>
<dbReference type="InterPro" id="IPR000531">
    <property type="entry name" value="Beta-barrel_TonB"/>
</dbReference>